<keyword evidence="3" id="KW-1185">Reference proteome</keyword>
<feature type="region of interest" description="Disordered" evidence="1">
    <location>
        <begin position="1"/>
        <end position="25"/>
    </location>
</feature>
<reference evidence="2 3" key="1">
    <citation type="submission" date="2021-08" db="EMBL/GenBank/DDBJ databases">
        <title>Complete genome sequence of Leptospira kobayashii strain E30.</title>
        <authorList>
            <person name="Nakao R."/>
            <person name="Nakamura S."/>
            <person name="Masuzawa T."/>
            <person name="Koizumi N."/>
        </authorList>
    </citation>
    <scope>NUCLEOTIDE SEQUENCE [LARGE SCALE GENOMIC DNA]</scope>
    <source>
        <strain evidence="2 3">E30</strain>
    </source>
</reference>
<evidence type="ECO:0000313" key="2">
    <source>
        <dbReference type="EMBL" id="BDA77767.1"/>
    </source>
</evidence>
<proteinExistence type="predicted"/>
<name>A0ABN6K9X5_9LEPT</name>
<accession>A0ABN6K9X5</accession>
<evidence type="ECO:0000256" key="1">
    <source>
        <dbReference type="SAM" id="MobiDB-lite"/>
    </source>
</evidence>
<evidence type="ECO:0000313" key="3">
    <source>
        <dbReference type="Proteomes" id="UP000245263"/>
    </source>
</evidence>
<dbReference type="EMBL" id="AP025028">
    <property type="protein sequence ID" value="BDA77767.1"/>
    <property type="molecule type" value="Genomic_DNA"/>
</dbReference>
<dbReference type="Proteomes" id="UP000245263">
    <property type="component" value="Chromosome 1"/>
</dbReference>
<gene>
    <name evidence="2" type="ORF">LPTSP3_g06970</name>
</gene>
<protein>
    <submittedName>
        <fullName evidence="2">Uncharacterized protein</fullName>
    </submittedName>
</protein>
<sequence>MSPSLPRVTTGAHSGEDKEITADPEFSSEPLVKLYCTNGERGMAGEELLSVFDDLLSVSLKLQ</sequence>
<organism evidence="2 3">
    <name type="scientific">Leptospira kobayashii</name>
    <dbReference type="NCBI Taxonomy" id="1917830"/>
    <lineage>
        <taxon>Bacteria</taxon>
        <taxon>Pseudomonadati</taxon>
        <taxon>Spirochaetota</taxon>
        <taxon>Spirochaetia</taxon>
        <taxon>Leptospirales</taxon>
        <taxon>Leptospiraceae</taxon>
        <taxon>Leptospira</taxon>
    </lineage>
</organism>